<proteinExistence type="predicted"/>
<accession>A0ABQ5KGD3</accession>
<protein>
    <recommendedName>
        <fullName evidence="4">AMP-dependent synthetase/ligase domain-containing protein</fullName>
    </recommendedName>
</protein>
<comment type="caution">
    <text evidence="2">The sequence shown here is derived from an EMBL/GenBank/DDBJ whole genome shotgun (WGS) entry which is preliminary data.</text>
</comment>
<dbReference type="Gene3D" id="3.40.50.12780">
    <property type="entry name" value="N-terminal domain of ligase-like"/>
    <property type="match status" value="1"/>
</dbReference>
<feature type="region of interest" description="Disordered" evidence="1">
    <location>
        <begin position="387"/>
        <end position="431"/>
    </location>
</feature>
<sequence>MKLKNVLEQLKRRSISSPSAIALFSESRQPLRVNEDLDKAPCMQDRTIHCLYHRITVKYLWEEIEVLSSGLSSLGLSPGRKFAVISPICEGALIFALAASHIGSDVNFIDPRDGPAIISSVLSSFSPSILLIHKELVPVVIKALNFTEPMSIPSLRVCVVFDEERKDWRDFSRSVGSSFIQFDKRSESVPYKKPSMKASKSMSILLSPKHVSGDKLCDLSHKSSLHLSVKPSSQRFMNDDLANPPSSSRLLEILRGCISRSSGTSTVRRASVVEHYSHSPTKTSVSPDTLPFTHSPHSPSSESGYGHDCICISPEVRRLGQEKQKRDSSQVMMKILEKKLLHPSKLHSSMNSSKHSGPTIRFNGSHILNDDDDSILFSKKRDKHDISTGHDVSPMMVDDLSGSSLGTKTSHKGIKDSQGMPSHRMTDSSQHDLDQSMRSIEDLSTPSPPSPFVCGAAVWGGEEEREERARVGREKESKQHYSLSIMKESSATPSIVKDASDIFSPSHGIIMIGSESEEYIEVIGGASPDPEGFNYHGQVHHDSPEVEEDIEDDDSFYFSASASFQTTLFSFYNEGIFCHSEYIEVIGGASPDPEGFNYHGQVHHDSPEVEEDIEDDDSFYFSASASCPLATPFSSPPPPLSLPPSTSLLVISSPHFTVMARSLLLNCLFHGICFVCVCQTRHEIDKRDSMPTARLEHSDDIVRCVAQCMDSLRKTKREDVLIRDVSVCVEREVALPLCESINKIMAHPTGIRKFLKNCGNKLDRFNVLPALSRKLKSFCPTLISPIRYIIVNERRREERGQYEEEMEEKRNLEIARKNRLWRKKHQSDKDGHSDGWYIDEGVIDLLDPRFVTNMFYPVSKSVIMTSFDKREFPPCGSESLQQDGIDQSSSSPNLTIKQILPIPPNISILFHPSPCLPLSMLYFHYSSFSHESMSIRHLIWREVQREGFGGHKMKLTERNDIMIRPSSSSSYNWDTLFNTAGQADPSITFPHSVSYSGSSSSQLSSYVANSVSSLEGRDGKDTIKTANPSFLPPISLSSKFGLCAVVSVPLEFYVSMCGKEGEEEEGEKEECDEEEKEEEGEEDQSDGKKSPELIEGQLTPKLSDEEYEKSDEKEDFLEKCDLSEKCGELKLNTEDGETIMNDEFVDKEASLDVGSEKHSHAEFEMYVLCVLCSWAEEKGFGEWMKPKEVELVIERE</sequence>
<feature type="region of interest" description="Disordered" evidence="1">
    <location>
        <begin position="1059"/>
        <end position="1114"/>
    </location>
</feature>
<evidence type="ECO:0008006" key="4">
    <source>
        <dbReference type="Google" id="ProtNLM"/>
    </source>
</evidence>
<evidence type="ECO:0000313" key="3">
    <source>
        <dbReference type="Proteomes" id="UP001057375"/>
    </source>
</evidence>
<dbReference type="InterPro" id="IPR042099">
    <property type="entry name" value="ANL_N_sf"/>
</dbReference>
<feature type="region of interest" description="Disordered" evidence="1">
    <location>
        <begin position="274"/>
        <end position="306"/>
    </location>
</feature>
<evidence type="ECO:0000313" key="2">
    <source>
        <dbReference type="EMBL" id="GKT31556.1"/>
    </source>
</evidence>
<dbReference type="EMBL" id="BQXS01009696">
    <property type="protein sequence ID" value="GKT31556.1"/>
    <property type="molecule type" value="Genomic_DNA"/>
</dbReference>
<organism evidence="2 3">
    <name type="scientific">Aduncisulcus paluster</name>
    <dbReference type="NCBI Taxonomy" id="2918883"/>
    <lineage>
        <taxon>Eukaryota</taxon>
        <taxon>Metamonada</taxon>
        <taxon>Carpediemonas-like organisms</taxon>
        <taxon>Aduncisulcus</taxon>
    </lineage>
</organism>
<keyword evidence="3" id="KW-1185">Reference proteome</keyword>
<name>A0ABQ5KGD3_9EUKA</name>
<feature type="compositionally biased region" description="Acidic residues" evidence="1">
    <location>
        <begin position="1061"/>
        <end position="1084"/>
    </location>
</feature>
<feature type="compositionally biased region" description="Polar residues" evidence="1">
    <location>
        <begin position="278"/>
        <end position="287"/>
    </location>
</feature>
<gene>
    <name evidence="2" type="ORF">ADUPG1_005964</name>
</gene>
<reference evidence="2" key="1">
    <citation type="submission" date="2022-03" db="EMBL/GenBank/DDBJ databases">
        <title>Draft genome sequence of Aduncisulcus paluster, a free-living microaerophilic Fornicata.</title>
        <authorList>
            <person name="Yuyama I."/>
            <person name="Kume K."/>
            <person name="Tamura T."/>
            <person name="Inagaki Y."/>
            <person name="Hashimoto T."/>
        </authorList>
    </citation>
    <scope>NUCLEOTIDE SEQUENCE</scope>
    <source>
        <strain evidence="2">NY0171</strain>
    </source>
</reference>
<evidence type="ECO:0000256" key="1">
    <source>
        <dbReference type="SAM" id="MobiDB-lite"/>
    </source>
</evidence>
<dbReference type="Proteomes" id="UP001057375">
    <property type="component" value="Unassembled WGS sequence"/>
</dbReference>
<dbReference type="SUPFAM" id="SSF56801">
    <property type="entry name" value="Acetyl-CoA synthetase-like"/>
    <property type="match status" value="1"/>
</dbReference>